<feature type="transmembrane region" description="Helical" evidence="2">
    <location>
        <begin position="12"/>
        <end position="31"/>
    </location>
</feature>
<gene>
    <name evidence="4" type="ORF">DY926_12400</name>
</gene>
<feature type="domain" description="EamA" evidence="3">
    <location>
        <begin position="13"/>
        <end position="143"/>
    </location>
</feature>
<evidence type="ECO:0000259" key="3">
    <source>
        <dbReference type="Pfam" id="PF00892"/>
    </source>
</evidence>
<evidence type="ECO:0000256" key="1">
    <source>
        <dbReference type="SAM" id="MobiDB-lite"/>
    </source>
</evidence>
<proteinExistence type="predicted"/>
<accession>A0A371YYG2</accession>
<evidence type="ECO:0000313" key="4">
    <source>
        <dbReference type="EMBL" id="RFD19241.1"/>
    </source>
</evidence>
<sequence>GVLSWQGRAVFAPGALYIAAACLCWGIDNNLSGRLSAADPVRIAMIKGIVAGTVNLLAALWFQHAGWPGAGIVAAAGAVGFLGYGVSLVLFMLGLRHLGAARTGAYFALAPFVGAVVSVVLFHAHDVGRLLVAGVLMGVGLWLHLSERHAHTHEHEEMEHTHRHVHDAHHQHAHGPDDPPGEPHTHRHRHTRLVHAHPHYPDLHHRHTHDDGHGHDHGGHDHVHVA</sequence>
<dbReference type="Proteomes" id="UP000262371">
    <property type="component" value="Unassembled WGS sequence"/>
</dbReference>
<feature type="compositionally biased region" description="Basic and acidic residues" evidence="1">
    <location>
        <begin position="199"/>
        <end position="226"/>
    </location>
</feature>
<feature type="non-terminal residue" evidence="4">
    <location>
        <position position="1"/>
    </location>
</feature>
<dbReference type="InterPro" id="IPR000620">
    <property type="entry name" value="EamA_dom"/>
</dbReference>
<dbReference type="EMBL" id="QUWV01000115">
    <property type="protein sequence ID" value="RFD19241.1"/>
    <property type="molecule type" value="Genomic_DNA"/>
</dbReference>
<feature type="transmembrane region" description="Helical" evidence="2">
    <location>
        <begin position="105"/>
        <end position="122"/>
    </location>
</feature>
<keyword evidence="5" id="KW-1185">Reference proteome</keyword>
<name>A0A371YYG2_9PROT</name>
<feature type="compositionally biased region" description="Basic residues" evidence="1">
    <location>
        <begin position="185"/>
        <end position="198"/>
    </location>
</feature>
<dbReference type="Pfam" id="PF00892">
    <property type="entry name" value="EamA"/>
    <property type="match status" value="1"/>
</dbReference>
<feature type="compositionally biased region" description="Basic and acidic residues" evidence="1">
    <location>
        <begin position="168"/>
        <end position="184"/>
    </location>
</feature>
<feature type="transmembrane region" description="Helical" evidence="2">
    <location>
        <begin position="43"/>
        <end position="63"/>
    </location>
</feature>
<keyword evidence="2" id="KW-0812">Transmembrane</keyword>
<dbReference type="GO" id="GO:0016020">
    <property type="term" value="C:membrane"/>
    <property type="evidence" value="ECO:0007669"/>
    <property type="project" value="InterPro"/>
</dbReference>
<dbReference type="AlphaFoldDB" id="A0A371YYG2"/>
<feature type="transmembrane region" description="Helical" evidence="2">
    <location>
        <begin position="69"/>
        <end position="93"/>
    </location>
</feature>
<evidence type="ECO:0000256" key="2">
    <source>
        <dbReference type="SAM" id="Phobius"/>
    </source>
</evidence>
<dbReference type="SUPFAM" id="SSF103473">
    <property type="entry name" value="MFS general substrate transporter"/>
    <property type="match status" value="1"/>
</dbReference>
<organism evidence="4 5">
    <name type="scientific">Komagataeibacter melaceti</name>
    <dbReference type="NCBI Taxonomy" id="2766577"/>
    <lineage>
        <taxon>Bacteria</taxon>
        <taxon>Pseudomonadati</taxon>
        <taxon>Pseudomonadota</taxon>
        <taxon>Alphaproteobacteria</taxon>
        <taxon>Acetobacterales</taxon>
        <taxon>Acetobacteraceae</taxon>
        <taxon>Komagataeibacter</taxon>
    </lineage>
</organism>
<feature type="transmembrane region" description="Helical" evidence="2">
    <location>
        <begin position="128"/>
        <end position="145"/>
    </location>
</feature>
<reference evidence="4 5" key="1">
    <citation type="submission" date="2018-08" db="EMBL/GenBank/DDBJ databases">
        <title>Komagataeibacter sp. AV 382.</title>
        <authorList>
            <person name="Skraban J."/>
            <person name="Trcek J."/>
        </authorList>
    </citation>
    <scope>NUCLEOTIDE SEQUENCE [LARGE SCALE GENOMIC DNA]</scope>
    <source>
        <strain evidence="4 5">AV 382</strain>
    </source>
</reference>
<dbReference type="InterPro" id="IPR036259">
    <property type="entry name" value="MFS_trans_sf"/>
</dbReference>
<evidence type="ECO:0000313" key="5">
    <source>
        <dbReference type="Proteomes" id="UP000262371"/>
    </source>
</evidence>
<dbReference type="RefSeq" id="WP_148707782.1">
    <property type="nucleotide sequence ID" value="NZ_QUWV01000115.1"/>
</dbReference>
<feature type="region of interest" description="Disordered" evidence="1">
    <location>
        <begin position="154"/>
        <end position="226"/>
    </location>
</feature>
<comment type="caution">
    <text evidence="4">The sequence shown here is derived from an EMBL/GenBank/DDBJ whole genome shotgun (WGS) entry which is preliminary data.</text>
</comment>
<keyword evidence="2" id="KW-0472">Membrane</keyword>
<protein>
    <submittedName>
        <fullName evidence="4">EamA family transporter</fullName>
    </submittedName>
</protein>
<keyword evidence="2" id="KW-1133">Transmembrane helix</keyword>
<dbReference type="OrthoDB" id="9794287at2"/>